<evidence type="ECO:0008006" key="3">
    <source>
        <dbReference type="Google" id="ProtNLM"/>
    </source>
</evidence>
<dbReference type="AlphaFoldDB" id="A0A2H0B6Z9"/>
<organism evidence="1 2">
    <name type="scientific">Candidatus Beckwithbacteria bacterium CG23_combo_of_CG06-09_8_20_14_all_34_8</name>
    <dbReference type="NCBI Taxonomy" id="1974497"/>
    <lineage>
        <taxon>Bacteria</taxon>
        <taxon>Candidatus Beckwithiibacteriota</taxon>
    </lineage>
</organism>
<dbReference type="EMBL" id="PCSR01000022">
    <property type="protein sequence ID" value="PIP53432.1"/>
    <property type="molecule type" value="Genomic_DNA"/>
</dbReference>
<dbReference type="Proteomes" id="UP000229459">
    <property type="component" value="Unassembled WGS sequence"/>
</dbReference>
<sequence>MLERYRTVIADLHSHNWGSPDSPASPIDVVERCRLTGVTLLAVTNHNTLDGVQETQDAAKTKACNLVIIPAEEIT</sequence>
<dbReference type="CDD" id="cd07432">
    <property type="entry name" value="PHP_HisPPase"/>
    <property type="match status" value="1"/>
</dbReference>
<gene>
    <name evidence="1" type="ORF">COX08_01040</name>
</gene>
<dbReference type="SUPFAM" id="SSF89550">
    <property type="entry name" value="PHP domain-like"/>
    <property type="match status" value="1"/>
</dbReference>
<dbReference type="InterPro" id="IPR016195">
    <property type="entry name" value="Pol/histidinol_Pase-like"/>
</dbReference>
<name>A0A2H0B6Z9_9BACT</name>
<accession>A0A2H0B6Z9</accession>
<feature type="non-terminal residue" evidence="1">
    <location>
        <position position="75"/>
    </location>
</feature>
<dbReference type="InterPro" id="IPR052018">
    <property type="entry name" value="PHP_domain"/>
</dbReference>
<evidence type="ECO:0000313" key="2">
    <source>
        <dbReference type="Proteomes" id="UP000229459"/>
    </source>
</evidence>
<dbReference type="GO" id="GO:0035312">
    <property type="term" value="F:5'-3' DNA exonuclease activity"/>
    <property type="evidence" value="ECO:0007669"/>
    <property type="project" value="TreeGrafter"/>
</dbReference>
<dbReference type="PANTHER" id="PTHR42924">
    <property type="entry name" value="EXONUCLEASE"/>
    <property type="match status" value="1"/>
</dbReference>
<dbReference type="Gene3D" id="3.20.20.140">
    <property type="entry name" value="Metal-dependent hydrolases"/>
    <property type="match status" value="1"/>
</dbReference>
<dbReference type="GO" id="GO:0004534">
    <property type="term" value="F:5'-3' RNA exonuclease activity"/>
    <property type="evidence" value="ECO:0007669"/>
    <property type="project" value="TreeGrafter"/>
</dbReference>
<proteinExistence type="predicted"/>
<evidence type="ECO:0000313" key="1">
    <source>
        <dbReference type="EMBL" id="PIP53432.1"/>
    </source>
</evidence>
<comment type="caution">
    <text evidence="1">The sequence shown here is derived from an EMBL/GenBank/DDBJ whole genome shotgun (WGS) entry which is preliminary data.</text>
</comment>
<reference evidence="1 2" key="1">
    <citation type="submission" date="2017-09" db="EMBL/GenBank/DDBJ databases">
        <title>Depth-based differentiation of microbial function through sediment-hosted aquifers and enrichment of novel symbionts in the deep terrestrial subsurface.</title>
        <authorList>
            <person name="Probst A.J."/>
            <person name="Ladd B."/>
            <person name="Jarett J.K."/>
            <person name="Geller-Mcgrath D.E."/>
            <person name="Sieber C.M."/>
            <person name="Emerson J.B."/>
            <person name="Anantharaman K."/>
            <person name="Thomas B.C."/>
            <person name="Malmstrom R."/>
            <person name="Stieglmeier M."/>
            <person name="Klingl A."/>
            <person name="Woyke T."/>
            <person name="Ryan C.M."/>
            <person name="Banfield J.F."/>
        </authorList>
    </citation>
    <scope>NUCLEOTIDE SEQUENCE [LARGE SCALE GENOMIC DNA]</scope>
    <source>
        <strain evidence="1">CG23_combo_of_CG06-09_8_20_14_all_34_8</strain>
    </source>
</reference>
<dbReference type="PANTHER" id="PTHR42924:SF3">
    <property type="entry name" value="POLYMERASE_HISTIDINOL PHOSPHATASE N-TERMINAL DOMAIN-CONTAINING PROTEIN"/>
    <property type="match status" value="1"/>
</dbReference>
<protein>
    <recommendedName>
        <fullName evidence="3">Polymerase/histidinol phosphatase N-terminal domain-containing protein</fullName>
    </recommendedName>
</protein>